<reference evidence="1 2" key="1">
    <citation type="submission" date="2014-04" db="EMBL/GenBank/DDBJ databases">
        <title>Aquimarina sp. 22II-S11-z7 Genome Sequencing.</title>
        <authorList>
            <person name="Lai Q."/>
        </authorList>
    </citation>
    <scope>NUCLEOTIDE SEQUENCE [LARGE SCALE GENOMIC DNA]</scope>
    <source>
        <strain evidence="1 2">22II-S11-z7</strain>
    </source>
</reference>
<dbReference type="STRING" id="1317122.ATO12_10525"/>
<proteinExistence type="predicted"/>
<evidence type="ECO:0008006" key="3">
    <source>
        <dbReference type="Google" id="ProtNLM"/>
    </source>
</evidence>
<keyword evidence="2" id="KW-1185">Reference proteome</keyword>
<dbReference type="InterPro" id="IPR021428">
    <property type="entry name" value="DUF3078"/>
</dbReference>
<dbReference type="Pfam" id="PF11276">
    <property type="entry name" value="DUF3078"/>
    <property type="match status" value="1"/>
</dbReference>
<protein>
    <recommendedName>
        <fullName evidence="3">DUF3078 domain-containing protein</fullName>
    </recommendedName>
</protein>
<organism evidence="1 2">
    <name type="scientific">Aquimarina atlantica</name>
    <dbReference type="NCBI Taxonomy" id="1317122"/>
    <lineage>
        <taxon>Bacteria</taxon>
        <taxon>Pseudomonadati</taxon>
        <taxon>Bacteroidota</taxon>
        <taxon>Flavobacteriia</taxon>
        <taxon>Flavobacteriales</taxon>
        <taxon>Flavobacteriaceae</taxon>
        <taxon>Aquimarina</taxon>
    </lineage>
</organism>
<dbReference type="AlphaFoldDB" id="A0A023BYS3"/>
<name>A0A023BYS3_9FLAO</name>
<accession>A0A023BYS3</accession>
<sequence length="351" mass="40498">MYSTLATKDQMSRFFLAIFLLLLVTKISGQDKEKTKQLDSIQVNLKRSLDSILKHTTTELNIIVLKQKLKELTPKKNKEEHIGWKDIASYSMLFNQSAFNYDWQGGGTSNIAGNVTLNYEFNYKKNSLTWDNKIIADYGLTFLKDENFPRKTSDRIEFNSRLGQKIGKSFWNYSLFTNFRSQFDKGYRFTKDPDTEETIRTEETHFFSPAFVQIGPGLLWKKSNNLHVNIAPVTSRMIFVDKEFTNVPDYKDGDYFGVDTGESSRFEFGGSLAAYAKYTLAKNITLEQILNLYSNYIEDPENIDIDYTLNINLQVNKYITGSFAFQSIYDDNATSGFQIREVIGLGLKHKF</sequence>
<evidence type="ECO:0000313" key="2">
    <source>
        <dbReference type="Proteomes" id="UP000023541"/>
    </source>
</evidence>
<dbReference type="Proteomes" id="UP000023541">
    <property type="component" value="Unassembled WGS sequence"/>
</dbReference>
<dbReference type="EMBL" id="AQRA01000002">
    <property type="protein sequence ID" value="EZH75150.1"/>
    <property type="molecule type" value="Genomic_DNA"/>
</dbReference>
<evidence type="ECO:0000313" key="1">
    <source>
        <dbReference type="EMBL" id="EZH75150.1"/>
    </source>
</evidence>
<comment type="caution">
    <text evidence="1">The sequence shown here is derived from an EMBL/GenBank/DDBJ whole genome shotgun (WGS) entry which is preliminary data.</text>
</comment>
<dbReference type="eggNOG" id="COG3137">
    <property type="taxonomic scope" value="Bacteria"/>
</dbReference>
<gene>
    <name evidence="1" type="ORF">ATO12_10525</name>
</gene>